<dbReference type="KEGG" id="nko:Niako_2506"/>
<protein>
    <submittedName>
        <fullName evidence="1">Uncharacterized protein</fullName>
    </submittedName>
</protein>
<gene>
    <name evidence="1" type="ordered locus">Niako_2506</name>
</gene>
<organism evidence="1 2">
    <name type="scientific">Niastella koreensis (strain DSM 17620 / KACC 11465 / NBRC 106392 / GR20-10)</name>
    <dbReference type="NCBI Taxonomy" id="700598"/>
    <lineage>
        <taxon>Bacteria</taxon>
        <taxon>Pseudomonadati</taxon>
        <taxon>Bacteroidota</taxon>
        <taxon>Chitinophagia</taxon>
        <taxon>Chitinophagales</taxon>
        <taxon>Chitinophagaceae</taxon>
        <taxon>Niastella</taxon>
    </lineage>
</organism>
<reference evidence="1 2" key="1">
    <citation type="submission" date="2011-12" db="EMBL/GenBank/DDBJ databases">
        <title>The complete genome of Niastella koreensis GR20-10.</title>
        <authorList>
            <consortium name="US DOE Joint Genome Institute (JGI-PGF)"/>
            <person name="Lucas S."/>
            <person name="Han J."/>
            <person name="Lapidus A."/>
            <person name="Bruce D."/>
            <person name="Goodwin L."/>
            <person name="Pitluck S."/>
            <person name="Peters L."/>
            <person name="Kyrpides N."/>
            <person name="Mavromatis K."/>
            <person name="Ivanova N."/>
            <person name="Mikhailova N."/>
            <person name="Davenport K."/>
            <person name="Saunders E."/>
            <person name="Detter J.C."/>
            <person name="Tapia R."/>
            <person name="Han C."/>
            <person name="Land M."/>
            <person name="Hauser L."/>
            <person name="Markowitz V."/>
            <person name="Cheng J.-F."/>
            <person name="Hugenholtz P."/>
            <person name="Woyke T."/>
            <person name="Wu D."/>
            <person name="Tindall B."/>
            <person name="Pomrenke H."/>
            <person name="Brambilla E."/>
            <person name="Klenk H.-P."/>
            <person name="Eisen J.A."/>
        </authorList>
    </citation>
    <scope>NUCLEOTIDE SEQUENCE [LARGE SCALE GENOMIC DNA]</scope>
    <source>
        <strain evidence="2">DSM 17620 / KACC 11465 / NBRC 106392 / GR20-10</strain>
    </source>
</reference>
<name>G8TNE4_NIAKG</name>
<dbReference type="AlphaFoldDB" id="G8TNE4"/>
<evidence type="ECO:0000313" key="1">
    <source>
        <dbReference type="EMBL" id="AEV98846.1"/>
    </source>
</evidence>
<dbReference type="STRING" id="700598.Niako_2506"/>
<dbReference type="EMBL" id="CP003178">
    <property type="protein sequence ID" value="AEV98846.1"/>
    <property type="molecule type" value="Genomic_DNA"/>
</dbReference>
<sequence length="32" mass="3558">MQLIHTIEIAPYDFADGKYEMPRPGSTAQSCS</sequence>
<evidence type="ECO:0000313" key="2">
    <source>
        <dbReference type="Proteomes" id="UP000005438"/>
    </source>
</evidence>
<accession>G8TNE4</accession>
<dbReference type="HOGENOM" id="CLU_3390442_0_0_10"/>
<proteinExistence type="predicted"/>
<dbReference type="Proteomes" id="UP000005438">
    <property type="component" value="Chromosome"/>
</dbReference>